<sequence length="317" mass="35085">MTQDKKYQLIAEWKKLLDNNVISYDEFEQEKKMLLDGGNSDSSESDEIVSLAIKSNDVNEQLPTNILTSNDSDDVESIKEGGKSNGTVPHQSQEEILNSGADLVKVSNSDDDLKEVKSKKNNTRRLILLVVCSLVIIAAFFVVKAFRDARLEKELSEISPAMDSTIVPTIESNSLSNETGATDSTLGLTDSTVPAPESNTSQLGNGTNPEEQWNVFFQSLMKAIDKKDLNTLVSMTKSDFEATGDILPAKDWWTGVFNNVSTDDNYREVKKKMEMGVRNVELLHSTTPAKCSGQGETGDFIFKYENGKWMLIGQFGD</sequence>
<dbReference type="EMBL" id="QFOI01000307">
    <property type="protein sequence ID" value="PZP44578.1"/>
    <property type="molecule type" value="Genomic_DNA"/>
</dbReference>
<keyword evidence="2" id="KW-0472">Membrane</keyword>
<dbReference type="AlphaFoldDB" id="A0A2W5EMR3"/>
<evidence type="ECO:0000256" key="2">
    <source>
        <dbReference type="SAM" id="Phobius"/>
    </source>
</evidence>
<comment type="caution">
    <text evidence="3">The sequence shown here is derived from an EMBL/GenBank/DDBJ whole genome shotgun (WGS) entry which is preliminary data.</text>
</comment>
<protein>
    <recommendedName>
        <fullName evidence="5">SHOCT domain-containing protein</fullName>
    </recommendedName>
</protein>
<feature type="region of interest" description="Disordered" evidence="1">
    <location>
        <begin position="63"/>
        <end position="90"/>
    </location>
</feature>
<reference evidence="3 4" key="1">
    <citation type="submission" date="2017-11" db="EMBL/GenBank/DDBJ databases">
        <title>Infants hospitalized years apart are colonized by the same room-sourced microbial strains.</title>
        <authorList>
            <person name="Brooks B."/>
            <person name="Olm M.R."/>
            <person name="Firek B.A."/>
            <person name="Baker R."/>
            <person name="Thomas B.C."/>
            <person name="Morowitz M.J."/>
            <person name="Banfield J.F."/>
        </authorList>
    </citation>
    <scope>NUCLEOTIDE SEQUENCE [LARGE SCALE GENOMIC DNA]</scope>
    <source>
        <strain evidence="3">S2_009_000_R2_76</strain>
    </source>
</reference>
<evidence type="ECO:0000256" key="1">
    <source>
        <dbReference type="SAM" id="MobiDB-lite"/>
    </source>
</evidence>
<keyword evidence="2" id="KW-1133">Transmembrane helix</keyword>
<evidence type="ECO:0000313" key="3">
    <source>
        <dbReference type="EMBL" id="PZP44578.1"/>
    </source>
</evidence>
<organism evidence="3 4">
    <name type="scientific">Pseudopedobacter saltans</name>
    <dbReference type="NCBI Taxonomy" id="151895"/>
    <lineage>
        <taxon>Bacteria</taxon>
        <taxon>Pseudomonadati</taxon>
        <taxon>Bacteroidota</taxon>
        <taxon>Sphingobacteriia</taxon>
        <taxon>Sphingobacteriales</taxon>
        <taxon>Sphingobacteriaceae</taxon>
        <taxon>Pseudopedobacter</taxon>
    </lineage>
</organism>
<gene>
    <name evidence="3" type="ORF">DI598_14310</name>
</gene>
<feature type="transmembrane region" description="Helical" evidence="2">
    <location>
        <begin position="126"/>
        <end position="146"/>
    </location>
</feature>
<accession>A0A2W5EMR3</accession>
<dbReference type="Proteomes" id="UP000249645">
    <property type="component" value="Unassembled WGS sequence"/>
</dbReference>
<name>A0A2W5EMR3_9SPHI</name>
<keyword evidence="2" id="KW-0812">Transmembrane</keyword>
<proteinExistence type="predicted"/>
<evidence type="ECO:0000313" key="4">
    <source>
        <dbReference type="Proteomes" id="UP000249645"/>
    </source>
</evidence>
<evidence type="ECO:0008006" key="5">
    <source>
        <dbReference type="Google" id="ProtNLM"/>
    </source>
</evidence>
<feature type="region of interest" description="Disordered" evidence="1">
    <location>
        <begin position="171"/>
        <end position="208"/>
    </location>
</feature>